<dbReference type="InterPro" id="IPR025533">
    <property type="entry name" value="DUF4419"/>
</dbReference>
<dbReference type="EMBL" id="CABFJX010000402">
    <property type="protein sequence ID" value="VTT80402.1"/>
    <property type="molecule type" value="Genomic_DNA"/>
</dbReference>
<comment type="caution">
    <text evidence="3">The sequence shown here is derived from an EMBL/GenBank/DDBJ whole genome shotgun (WGS) entry which is preliminary data.</text>
</comment>
<dbReference type="GO" id="GO:0000981">
    <property type="term" value="F:DNA-binding transcription factor activity, RNA polymerase II-specific"/>
    <property type="evidence" value="ECO:0007669"/>
    <property type="project" value="InterPro"/>
</dbReference>
<dbReference type="Proteomes" id="UP000760494">
    <property type="component" value="Unassembled WGS sequence"/>
</dbReference>
<organism evidence="3 4">
    <name type="scientific">Fusarium fujikuroi</name>
    <name type="common">Bakanae and foot rot disease fungus</name>
    <name type="synonym">Gibberella fujikuroi</name>
    <dbReference type="NCBI Taxonomy" id="5127"/>
    <lineage>
        <taxon>Eukaryota</taxon>
        <taxon>Fungi</taxon>
        <taxon>Dikarya</taxon>
        <taxon>Ascomycota</taxon>
        <taxon>Pezizomycotina</taxon>
        <taxon>Sordariomycetes</taxon>
        <taxon>Hypocreomycetidae</taxon>
        <taxon>Hypocreales</taxon>
        <taxon>Nectriaceae</taxon>
        <taxon>Fusarium</taxon>
        <taxon>Fusarium fujikuroi species complex</taxon>
    </lineage>
</organism>
<dbReference type="Pfam" id="PF00172">
    <property type="entry name" value="Zn_clus"/>
    <property type="match status" value="1"/>
</dbReference>
<gene>
    <name evidence="3" type="ORF">C2S_11751</name>
</gene>
<dbReference type="PROSITE" id="PS50048">
    <property type="entry name" value="ZN2_CY6_FUNGAL_2"/>
    <property type="match status" value="1"/>
</dbReference>
<accession>A0A9Q9S0I5</accession>
<evidence type="ECO:0000256" key="1">
    <source>
        <dbReference type="ARBA" id="ARBA00023242"/>
    </source>
</evidence>
<dbReference type="Gene3D" id="4.10.240.10">
    <property type="entry name" value="Zn(2)-C6 fungal-type DNA-binding domain"/>
    <property type="match status" value="1"/>
</dbReference>
<proteinExistence type="predicted"/>
<reference evidence="3" key="1">
    <citation type="submission" date="2019-05" db="EMBL/GenBank/DDBJ databases">
        <authorList>
            <person name="Piombo E."/>
        </authorList>
    </citation>
    <scope>NUCLEOTIDE SEQUENCE</scope>
    <source>
        <strain evidence="3">C2S</strain>
    </source>
</reference>
<name>A0A9Q9S0I5_FUSFU</name>
<evidence type="ECO:0000259" key="2">
    <source>
        <dbReference type="PROSITE" id="PS50048"/>
    </source>
</evidence>
<dbReference type="PANTHER" id="PTHR31252:SF11">
    <property type="entry name" value="DUF4419 DOMAIN-CONTAINING PROTEIN"/>
    <property type="match status" value="1"/>
</dbReference>
<keyword evidence="1" id="KW-0539">Nucleus</keyword>
<dbReference type="Pfam" id="PF14388">
    <property type="entry name" value="DUF4419"/>
    <property type="match status" value="1"/>
</dbReference>
<evidence type="ECO:0000313" key="3">
    <source>
        <dbReference type="EMBL" id="VTT80402.1"/>
    </source>
</evidence>
<dbReference type="SMART" id="SM00066">
    <property type="entry name" value="GAL4"/>
    <property type="match status" value="1"/>
</dbReference>
<dbReference type="PANTHER" id="PTHR31252">
    <property type="entry name" value="DUF4419 DOMAIN-CONTAINING PROTEIN"/>
    <property type="match status" value="1"/>
</dbReference>
<dbReference type="InterPro" id="IPR001138">
    <property type="entry name" value="Zn2Cys6_DnaBD"/>
</dbReference>
<dbReference type="InterPro" id="IPR036864">
    <property type="entry name" value="Zn2-C6_fun-type_DNA-bd_sf"/>
</dbReference>
<dbReference type="CDD" id="cd00067">
    <property type="entry name" value="GAL4"/>
    <property type="match status" value="1"/>
</dbReference>
<feature type="domain" description="Zn(2)-C6 fungal-type" evidence="2">
    <location>
        <begin position="460"/>
        <end position="490"/>
    </location>
</feature>
<evidence type="ECO:0000313" key="4">
    <source>
        <dbReference type="Proteomes" id="UP000760494"/>
    </source>
</evidence>
<dbReference type="PROSITE" id="PS00463">
    <property type="entry name" value="ZN2_CY6_FUNGAL_1"/>
    <property type="match status" value="1"/>
</dbReference>
<dbReference type="GO" id="GO:0008270">
    <property type="term" value="F:zinc ion binding"/>
    <property type="evidence" value="ECO:0007669"/>
    <property type="project" value="InterPro"/>
</dbReference>
<dbReference type="SUPFAM" id="SSF57701">
    <property type="entry name" value="Zn2/Cys6 DNA-binding domain"/>
    <property type="match status" value="1"/>
</dbReference>
<protein>
    <recommendedName>
        <fullName evidence="2">Zn(2)-C6 fungal-type domain-containing protein</fullName>
    </recommendedName>
</protein>
<sequence length="809" mass="91413">MPVIIRPSGNAPRLIKAYEFRKIDRRWQFDDMCPKEEEKVKCIIQSSFDSETDIISATNGFVLGALKAYSKHHHLILRPDDIWLAILTQLSFFINRNADALRHLFVAHNKKKCLSVISPEMLKKQDMGAMAKVLAEGMGQNMKDKSLHKWIIPDFTTTTDTDVVAASVVMAGAFRSYFNYSFSYYCGMPSITLLGTKEDWSNLGTRLDGLTTLTNGLPPDSQPSEELHHFHQLLVPVLNRMARTFDDPTDPEIVDFWSRMVHESRGSGVHYISGWLTAFCFWSSKGDALYYEPQEAVDISSSDKTRPGCVLDNVRYHRTDTDVIPIGWASAPIDVDDNGFVYKAMMIAGSMGMKVSSSGEKLDRTGRYCDTISADSDGRHVVTEKGEISTVTFKRTDEDDLETGPDTLQPVIGWWMYEIATQKSEGDEYWEAESEKDWIPAGGMVDMIRKRRGHRKSREGCVQCKEKHAKCNEVHPRCLQCERTNLVCSFSSPTLTKPPLNEDSLADLELLEHWHRYPVTGDMTETTRQLQHDLVRLGFSHHYLLNSILGLTALQLYSEDRSKSRWYARAVAHQQAAITRARPHFESLTQAHGQALLGFSAFTSMYAVAEPIYRPSGICSESPFDPVEELLKALRFSRSTIMFVQQSFPPAVISGSWLLTKFSTNYKDTENDLETRYPQLAFLQRCITSHVQGVHMRACLQAVRALFRRIATLSDNVGDPEPAKIVWGWGLEVSQIFLDLCSVRHPAALVILGHFAVLMSYNKHWCLSPWPAGLLSYINGVLGSEWEHIMKWPGSVVFGGNLAINRLTV</sequence>
<dbReference type="AlphaFoldDB" id="A0A9Q9S0I5"/>